<feature type="domain" description="HTH tetR-type" evidence="5">
    <location>
        <begin position="5"/>
        <end position="65"/>
    </location>
</feature>
<evidence type="ECO:0000256" key="4">
    <source>
        <dbReference type="PROSITE-ProRule" id="PRU00335"/>
    </source>
</evidence>
<dbReference type="PRINTS" id="PR00455">
    <property type="entry name" value="HTHTETR"/>
</dbReference>
<dbReference type="STRING" id="1348253.LK09_11690"/>
<comment type="caution">
    <text evidence="6">The sequence shown here is derived from an EMBL/GenBank/DDBJ whole genome shotgun (WGS) entry which is preliminary data.</text>
</comment>
<sequence>MSRPPRAREIVLDAFEQILSNEGARAATMDAVARQAGVSKGGLLYHFASKEALESAMVDRLLKLVADDLAELESAEEGSVTYFLRTSAAEDDNLDRAMIAVARLAQSGSEPARDAIRTVRLQWEDALRPHTRDALALDLVMLLADGLSFNSTMGGDAQLSSVPHGEALDTLIERVVGLTTW</sequence>
<evidence type="ECO:0000313" key="7">
    <source>
        <dbReference type="Proteomes" id="UP000031030"/>
    </source>
</evidence>
<dbReference type="GO" id="GO:0003700">
    <property type="term" value="F:DNA-binding transcription factor activity"/>
    <property type="evidence" value="ECO:0007669"/>
    <property type="project" value="TreeGrafter"/>
</dbReference>
<dbReference type="SUPFAM" id="SSF46689">
    <property type="entry name" value="Homeodomain-like"/>
    <property type="match status" value="1"/>
</dbReference>
<evidence type="ECO:0000256" key="3">
    <source>
        <dbReference type="ARBA" id="ARBA00023163"/>
    </source>
</evidence>
<dbReference type="Pfam" id="PF00440">
    <property type="entry name" value="TetR_N"/>
    <property type="match status" value="1"/>
</dbReference>
<dbReference type="PANTHER" id="PTHR30055">
    <property type="entry name" value="HTH-TYPE TRANSCRIPTIONAL REGULATOR RUTR"/>
    <property type="match status" value="1"/>
</dbReference>
<dbReference type="Pfam" id="PF17937">
    <property type="entry name" value="TetR_C_28"/>
    <property type="match status" value="1"/>
</dbReference>
<name>A0A0B2A307_9MICO</name>
<evidence type="ECO:0000313" key="6">
    <source>
        <dbReference type="EMBL" id="KHK97425.1"/>
    </source>
</evidence>
<evidence type="ECO:0000256" key="2">
    <source>
        <dbReference type="ARBA" id="ARBA00023125"/>
    </source>
</evidence>
<dbReference type="InterPro" id="IPR041479">
    <property type="entry name" value="TetR_CgmR_C"/>
</dbReference>
<organism evidence="6 7">
    <name type="scientific">Microbacterium mangrovi</name>
    <dbReference type="NCBI Taxonomy" id="1348253"/>
    <lineage>
        <taxon>Bacteria</taxon>
        <taxon>Bacillati</taxon>
        <taxon>Actinomycetota</taxon>
        <taxon>Actinomycetes</taxon>
        <taxon>Micrococcales</taxon>
        <taxon>Microbacteriaceae</taxon>
        <taxon>Microbacterium</taxon>
    </lineage>
</organism>
<reference evidence="6 7" key="1">
    <citation type="submission" date="2014-11" db="EMBL/GenBank/DDBJ databases">
        <title>Genome sequence of Microbacterium mangrovi MUSC 115(T).</title>
        <authorList>
            <person name="Lee L.-H."/>
        </authorList>
    </citation>
    <scope>NUCLEOTIDE SEQUENCE [LARGE SCALE GENOMIC DNA]</scope>
    <source>
        <strain evidence="6 7">MUSC 115</strain>
    </source>
</reference>
<dbReference type="GO" id="GO:0000976">
    <property type="term" value="F:transcription cis-regulatory region binding"/>
    <property type="evidence" value="ECO:0007669"/>
    <property type="project" value="TreeGrafter"/>
</dbReference>
<dbReference type="EMBL" id="JTDK01000010">
    <property type="protein sequence ID" value="KHK97425.1"/>
    <property type="molecule type" value="Genomic_DNA"/>
</dbReference>
<protein>
    <submittedName>
        <fullName evidence="6">Transcriptional regulator</fullName>
    </submittedName>
</protein>
<dbReference type="InterPro" id="IPR009057">
    <property type="entry name" value="Homeodomain-like_sf"/>
</dbReference>
<dbReference type="AlphaFoldDB" id="A0A0B2A307"/>
<dbReference type="RefSeq" id="WP_039399427.1">
    <property type="nucleotide sequence ID" value="NZ_JTDK01000010.1"/>
</dbReference>
<dbReference type="Proteomes" id="UP000031030">
    <property type="component" value="Unassembled WGS sequence"/>
</dbReference>
<evidence type="ECO:0000256" key="1">
    <source>
        <dbReference type="ARBA" id="ARBA00023015"/>
    </source>
</evidence>
<dbReference type="Gene3D" id="1.10.357.10">
    <property type="entry name" value="Tetracycline Repressor, domain 2"/>
    <property type="match status" value="1"/>
</dbReference>
<evidence type="ECO:0000259" key="5">
    <source>
        <dbReference type="PROSITE" id="PS50977"/>
    </source>
</evidence>
<keyword evidence="2 4" id="KW-0238">DNA-binding</keyword>
<dbReference type="InterPro" id="IPR001647">
    <property type="entry name" value="HTH_TetR"/>
</dbReference>
<accession>A0A0B2A307</accession>
<feature type="DNA-binding region" description="H-T-H motif" evidence="4">
    <location>
        <begin position="28"/>
        <end position="47"/>
    </location>
</feature>
<keyword evidence="1" id="KW-0805">Transcription regulation</keyword>
<dbReference type="PANTHER" id="PTHR30055:SF234">
    <property type="entry name" value="HTH-TYPE TRANSCRIPTIONAL REGULATOR BETI"/>
    <property type="match status" value="1"/>
</dbReference>
<keyword evidence="3" id="KW-0804">Transcription</keyword>
<dbReference type="PROSITE" id="PS50977">
    <property type="entry name" value="HTH_TETR_2"/>
    <property type="match status" value="1"/>
</dbReference>
<proteinExistence type="predicted"/>
<dbReference type="OrthoDB" id="9806334at2"/>
<dbReference type="InterPro" id="IPR050109">
    <property type="entry name" value="HTH-type_TetR-like_transc_reg"/>
</dbReference>
<keyword evidence="7" id="KW-1185">Reference proteome</keyword>
<gene>
    <name evidence="6" type="ORF">LK09_11690</name>
</gene>